<proteinExistence type="predicted"/>
<evidence type="ECO:0000256" key="1">
    <source>
        <dbReference type="SAM" id="MobiDB-lite"/>
    </source>
</evidence>
<comment type="caution">
    <text evidence="2">The sequence shown here is derived from an EMBL/GenBank/DDBJ whole genome shotgun (WGS) entry which is preliminary data.</text>
</comment>
<dbReference type="Proteomes" id="UP000033393">
    <property type="component" value="Unassembled WGS sequence"/>
</dbReference>
<name>A0A0F0GRU4_LENAE</name>
<feature type="region of interest" description="Disordered" evidence="1">
    <location>
        <begin position="219"/>
        <end position="252"/>
    </location>
</feature>
<evidence type="ECO:0000313" key="3">
    <source>
        <dbReference type="Proteomes" id="UP000033393"/>
    </source>
</evidence>
<dbReference type="EMBL" id="JYJG01000180">
    <property type="protein sequence ID" value="KJK46219.1"/>
    <property type="molecule type" value="Genomic_DNA"/>
</dbReference>
<keyword evidence="3" id="KW-1185">Reference proteome</keyword>
<sequence length="252" mass="27007">MVAPTTVVQVGAPRRDAWDTVVVDGGRWEQFSSGPAWTLGELHGAARWIPVEPADVRSTPIMHGDRQVGVSFWREGTGEAGPVPADARPMPLPNRTFHVSAESDVDGRVVLHTRDGATVHLDGPAFARVVGNNETFRAVGDFRRSGPIALAVSTPLAGRSWGRDFHQVLNREFAVENPVHQPRGEAALRRGADGAPVVWSQDGWTVHDRTADVSELVVRPATGPDMGSGRMSRSGGEPSSSLSEPGRLHGVD</sequence>
<feature type="compositionally biased region" description="Low complexity" evidence="1">
    <location>
        <begin position="227"/>
        <end position="245"/>
    </location>
</feature>
<dbReference type="AlphaFoldDB" id="A0A0F0GRU4"/>
<evidence type="ECO:0000313" key="2">
    <source>
        <dbReference type="EMBL" id="KJK46219.1"/>
    </source>
</evidence>
<gene>
    <name evidence="2" type="ORF">UK23_24040</name>
</gene>
<feature type="non-terminal residue" evidence="2">
    <location>
        <position position="252"/>
    </location>
</feature>
<accession>A0A0F0GRU4</accession>
<protein>
    <submittedName>
        <fullName evidence="2">Uncharacterized protein</fullName>
    </submittedName>
</protein>
<reference evidence="2 3" key="1">
    <citation type="submission" date="2015-02" db="EMBL/GenBank/DDBJ databases">
        <authorList>
            <person name="Ju K.-S."/>
            <person name="Doroghazi J.R."/>
            <person name="Metcalf W."/>
        </authorList>
    </citation>
    <scope>NUCLEOTIDE SEQUENCE [LARGE SCALE GENOMIC DNA]</scope>
    <source>
        <strain evidence="2 3">NRRL B-16140</strain>
    </source>
</reference>
<organism evidence="2 3">
    <name type="scientific">Lentzea aerocolonigenes</name>
    <name type="common">Lechevalieria aerocolonigenes</name>
    <name type="synonym">Saccharothrix aerocolonigenes</name>
    <dbReference type="NCBI Taxonomy" id="68170"/>
    <lineage>
        <taxon>Bacteria</taxon>
        <taxon>Bacillati</taxon>
        <taxon>Actinomycetota</taxon>
        <taxon>Actinomycetes</taxon>
        <taxon>Pseudonocardiales</taxon>
        <taxon>Pseudonocardiaceae</taxon>
        <taxon>Lentzea</taxon>
    </lineage>
</organism>